<evidence type="ECO:0000256" key="1">
    <source>
        <dbReference type="ARBA" id="ARBA00004123"/>
    </source>
</evidence>
<evidence type="ECO:0000256" key="11">
    <source>
        <dbReference type="SAM" id="MobiDB-lite"/>
    </source>
</evidence>
<dbReference type="Proteomes" id="UP001055439">
    <property type="component" value="Chromosome 7"/>
</dbReference>
<dbReference type="OrthoDB" id="448399at2759"/>
<feature type="compositionally biased region" description="Basic and acidic residues" evidence="11">
    <location>
        <begin position="36"/>
        <end position="52"/>
    </location>
</feature>
<organism evidence="15 16">
    <name type="scientific">Musa troglodytarum</name>
    <name type="common">fe'i banana</name>
    <dbReference type="NCBI Taxonomy" id="320322"/>
    <lineage>
        <taxon>Eukaryota</taxon>
        <taxon>Viridiplantae</taxon>
        <taxon>Streptophyta</taxon>
        <taxon>Embryophyta</taxon>
        <taxon>Tracheophyta</taxon>
        <taxon>Spermatophyta</taxon>
        <taxon>Magnoliopsida</taxon>
        <taxon>Liliopsida</taxon>
        <taxon>Zingiberales</taxon>
        <taxon>Musaceae</taxon>
        <taxon>Musa</taxon>
    </lineage>
</organism>
<dbReference type="InterPro" id="IPR001005">
    <property type="entry name" value="SANT/Myb"/>
</dbReference>
<dbReference type="GO" id="GO:0005737">
    <property type="term" value="C:cytoplasm"/>
    <property type="evidence" value="ECO:0007669"/>
    <property type="project" value="TreeGrafter"/>
</dbReference>
<feature type="compositionally biased region" description="Polar residues" evidence="11">
    <location>
        <begin position="851"/>
        <end position="864"/>
    </location>
</feature>
<feature type="compositionally biased region" description="Polar residues" evidence="11">
    <location>
        <begin position="830"/>
        <end position="839"/>
    </location>
</feature>
<feature type="compositionally biased region" description="Polar residues" evidence="11">
    <location>
        <begin position="887"/>
        <end position="899"/>
    </location>
</feature>
<feature type="domain" description="HTH myb-type" evidence="14">
    <location>
        <begin position="56"/>
        <end position="108"/>
    </location>
</feature>
<keyword evidence="16" id="KW-1185">Reference proteome</keyword>
<comment type="subcellular location">
    <subcellularLocation>
        <location evidence="1">Nucleus</location>
    </subcellularLocation>
</comment>
<dbReference type="AlphaFoldDB" id="A0A9E7KEH5"/>
<dbReference type="EMBL" id="CP097509">
    <property type="protein sequence ID" value="URE15052.1"/>
    <property type="molecule type" value="Genomic_DNA"/>
</dbReference>
<dbReference type="GO" id="GO:0008270">
    <property type="term" value="F:zinc ion binding"/>
    <property type="evidence" value="ECO:0007669"/>
    <property type="project" value="UniProtKB-KW"/>
</dbReference>
<feature type="compositionally biased region" description="Low complexity" evidence="11">
    <location>
        <begin position="187"/>
        <end position="203"/>
    </location>
</feature>
<evidence type="ECO:0000259" key="12">
    <source>
        <dbReference type="PROSITE" id="PS50090"/>
    </source>
</evidence>
<keyword evidence="9" id="KW-0539">Nucleus</keyword>
<evidence type="ECO:0000259" key="14">
    <source>
        <dbReference type="PROSITE" id="PS51294"/>
    </source>
</evidence>
<evidence type="ECO:0000259" key="13">
    <source>
        <dbReference type="PROSITE" id="PS50199"/>
    </source>
</evidence>
<feature type="region of interest" description="Disordered" evidence="11">
    <location>
        <begin position="1020"/>
        <end position="1050"/>
    </location>
</feature>
<evidence type="ECO:0000256" key="8">
    <source>
        <dbReference type="ARBA" id="ARBA00023163"/>
    </source>
</evidence>
<dbReference type="CDD" id="cd00167">
    <property type="entry name" value="SANT"/>
    <property type="match status" value="2"/>
</dbReference>
<dbReference type="SUPFAM" id="SSF46689">
    <property type="entry name" value="Homeodomain-like"/>
    <property type="match status" value="1"/>
</dbReference>
<dbReference type="PANTHER" id="PTHR23111">
    <property type="entry name" value="ZINC FINGER PROTEIN"/>
    <property type="match status" value="1"/>
</dbReference>
<dbReference type="PROSITE" id="PS50090">
    <property type="entry name" value="MYB_LIKE"/>
    <property type="match status" value="2"/>
</dbReference>
<evidence type="ECO:0000256" key="10">
    <source>
        <dbReference type="PROSITE-ProRule" id="PRU00322"/>
    </source>
</evidence>
<accession>A0A9E7KEH5</accession>
<evidence type="ECO:0000313" key="16">
    <source>
        <dbReference type="Proteomes" id="UP001055439"/>
    </source>
</evidence>
<protein>
    <submittedName>
        <fullName evidence="15">Uncharacterized protein</fullName>
    </submittedName>
</protein>
<dbReference type="PANTHER" id="PTHR23111:SF30">
    <property type="entry name" value="ZINC FINGER PROTEIN VAR3, CHLOROPLASTIC"/>
    <property type="match status" value="1"/>
</dbReference>
<dbReference type="GO" id="GO:0005634">
    <property type="term" value="C:nucleus"/>
    <property type="evidence" value="ECO:0007669"/>
    <property type="project" value="UniProtKB-SubCell"/>
</dbReference>
<dbReference type="GO" id="GO:0003729">
    <property type="term" value="F:mRNA binding"/>
    <property type="evidence" value="ECO:0007669"/>
    <property type="project" value="TreeGrafter"/>
</dbReference>
<dbReference type="GO" id="GO:0003677">
    <property type="term" value="F:DNA binding"/>
    <property type="evidence" value="ECO:0007669"/>
    <property type="project" value="UniProtKB-KW"/>
</dbReference>
<gene>
    <name evidence="15" type="ORF">MUK42_12521</name>
</gene>
<feature type="region of interest" description="Disordered" evidence="11">
    <location>
        <begin position="162"/>
        <end position="203"/>
    </location>
</feature>
<evidence type="ECO:0000256" key="7">
    <source>
        <dbReference type="ARBA" id="ARBA00023125"/>
    </source>
</evidence>
<name>A0A9E7KEH5_9LILI</name>
<evidence type="ECO:0000256" key="3">
    <source>
        <dbReference type="ARBA" id="ARBA00022737"/>
    </source>
</evidence>
<dbReference type="SMART" id="SM00717">
    <property type="entry name" value="SANT"/>
    <property type="match status" value="2"/>
</dbReference>
<dbReference type="InterPro" id="IPR009057">
    <property type="entry name" value="Homeodomain-like_sf"/>
</dbReference>
<keyword evidence="5" id="KW-0862">Zinc</keyword>
<reference evidence="15" key="1">
    <citation type="submission" date="2022-05" db="EMBL/GenBank/DDBJ databases">
        <title>The Musa troglodytarum L. genome provides insights into the mechanism of non-climacteric behaviour and enrichment of carotenoids.</title>
        <authorList>
            <person name="Wang J."/>
        </authorList>
    </citation>
    <scope>NUCLEOTIDE SEQUENCE</scope>
    <source>
        <tissue evidence="15">Leaf</tissue>
    </source>
</reference>
<keyword evidence="7" id="KW-0238">DNA-binding</keyword>
<feature type="domain" description="RanBP2-type" evidence="13">
    <location>
        <begin position="747"/>
        <end position="776"/>
    </location>
</feature>
<keyword evidence="4 10" id="KW-0863">Zinc-finger</keyword>
<feature type="domain" description="Myb-like" evidence="12">
    <location>
        <begin position="58"/>
        <end position="104"/>
    </location>
</feature>
<dbReference type="Gene3D" id="4.10.1060.10">
    <property type="entry name" value="Zinc finger, RanBP2-type"/>
    <property type="match status" value="2"/>
</dbReference>
<dbReference type="InterPro" id="IPR017930">
    <property type="entry name" value="Myb_dom"/>
</dbReference>
<evidence type="ECO:0000256" key="4">
    <source>
        <dbReference type="ARBA" id="ARBA00022771"/>
    </source>
</evidence>
<dbReference type="InterPro" id="IPR001876">
    <property type="entry name" value="Znf_RanBP2"/>
</dbReference>
<feature type="domain" description="Myb-like" evidence="12">
    <location>
        <begin position="105"/>
        <end position="155"/>
    </location>
</feature>
<feature type="domain" description="HTH myb-type" evidence="14">
    <location>
        <begin position="109"/>
        <end position="159"/>
    </location>
</feature>
<proteinExistence type="predicted"/>
<dbReference type="PROSITE" id="PS51294">
    <property type="entry name" value="HTH_MYB"/>
    <property type="match status" value="2"/>
</dbReference>
<dbReference type="Pfam" id="PF13921">
    <property type="entry name" value="Myb_DNA-bind_6"/>
    <property type="match status" value="1"/>
</dbReference>
<evidence type="ECO:0000313" key="15">
    <source>
        <dbReference type="EMBL" id="URE15052.1"/>
    </source>
</evidence>
<keyword evidence="6" id="KW-0805">Transcription regulation</keyword>
<feature type="region of interest" description="Disordered" evidence="11">
    <location>
        <begin position="1"/>
        <end position="58"/>
    </location>
</feature>
<evidence type="ECO:0000256" key="6">
    <source>
        <dbReference type="ARBA" id="ARBA00023015"/>
    </source>
</evidence>
<dbReference type="PROSITE" id="PS50199">
    <property type="entry name" value="ZF_RANBP2_2"/>
    <property type="match status" value="1"/>
</dbReference>
<sequence length="1050" mass="116779">MGHQPQKSAVEMRFFSSLPSPPPSSRKGLPDIAAQSERDERGMSSGRRDHGQPKLRVRGHWKPSEDAKLMDLVARYGPQNWNFIADKLNGRSGKSCRLRWFNQLDPKINKTAFSEEEEEKLVASHRIYGSKWALIARLFPGRTDNAVKNQWHVLMARKEREQCSGSRRRKALPQRTEVSSGHNNAWSGESSITSSRDESSSTCTGSRAMPCFLKDIGMAQQQQPLQLCFGEVDTVLGMKLLKDQQSAIAAMASCQVKLMVIERRSAFPSSISWVLEFSFSSRNEFNKSASCTELLKRIEKWEQAQEEREGQEEEVDHYFCFLLLHGDLNPDLSNQTKEVCRRGPYPKSCRYECCVSPHVVIPFVIISTHSTSSVEKGRLLKPSDSLSLSKVFAPPPLMGGAARLLVFLATPFPRPSALRLARHRAVRLAALSAAASSASSYSSHHFRPLHPRLRLGFSVVTLERFHTQLAGAGEDHGEAVASAPTSHAGAMHSWPEWAKLVDYVFAGGYYARQGSVVVGAEDDDSLLAGEDLTEEFVKAAQACLSFARDKPDLLRMLAKKDIEIIVENGSPFLFKNGANSVKRLQSFLGADGTKVLESERAQTVDIMRYLLSYACSSTATRDESFLTTRDLTETALRSLLAQLFRLSVTSPEARLAEMTPRQTVTRQHFSRPTGQNIEMKRGDWICPKKPDGVSVWLSCLDQPKVSGIKTPAFSLLAGSACRCSFMNFARNMGCLECSEARPKKILSDGEWECPRCDFFNFSRNMSCLRCDCKRPGGSPFGTAPSDADLGYNLSSAIDDEDFPEIMPMRKGMNRFVVSTRKTPLERRLANAQNRSNLGNSGHELQPGGSNGMNSHKPSESSISQMLDRILGRSTSSETSHPVVAGGDNSSTGNRFGSSDYRQGMIRNNLLIQKIQHPQKLASWVIPCLRSLKAGTVIPLTPKGWSKKVAELDNVRDMANAISGDDFPEIMPMRKGENRFIVSKKKDRSLTSPQYKRRIAMEQANSVDFVPFVPFPPDYFAKKDEQPESSPTKAPHCMRKLGVRLTSPKSP</sequence>
<evidence type="ECO:0000256" key="2">
    <source>
        <dbReference type="ARBA" id="ARBA00022723"/>
    </source>
</evidence>
<feature type="compositionally biased region" description="Polar residues" evidence="11">
    <location>
        <begin position="176"/>
        <end position="186"/>
    </location>
</feature>
<keyword evidence="2" id="KW-0479">Metal-binding</keyword>
<dbReference type="PROSITE" id="PS01358">
    <property type="entry name" value="ZF_RANBP2_1"/>
    <property type="match status" value="1"/>
</dbReference>
<feature type="region of interest" description="Disordered" evidence="11">
    <location>
        <begin position="830"/>
        <end position="899"/>
    </location>
</feature>
<keyword evidence="8" id="KW-0804">Transcription</keyword>
<keyword evidence="3" id="KW-0677">Repeat</keyword>
<evidence type="ECO:0000256" key="5">
    <source>
        <dbReference type="ARBA" id="ARBA00022833"/>
    </source>
</evidence>
<dbReference type="FunFam" id="1.10.10.60:FF:000060">
    <property type="entry name" value="MYB transcription factor"/>
    <property type="match status" value="1"/>
</dbReference>
<dbReference type="Gene3D" id="1.10.10.60">
    <property type="entry name" value="Homeodomain-like"/>
    <property type="match status" value="2"/>
</dbReference>
<evidence type="ECO:0000256" key="9">
    <source>
        <dbReference type="ARBA" id="ARBA00023242"/>
    </source>
</evidence>